<proteinExistence type="predicted"/>
<accession>A0A7W9TM69</accession>
<gene>
    <name evidence="2" type="ORF">HNR28_001312</name>
</gene>
<dbReference type="EMBL" id="JACHIB010000006">
    <property type="protein sequence ID" value="MBB6083275.1"/>
    <property type="molecule type" value="Genomic_DNA"/>
</dbReference>
<dbReference type="Pfam" id="PF10994">
    <property type="entry name" value="DUF2817"/>
    <property type="match status" value="1"/>
</dbReference>
<dbReference type="RefSeq" id="WP_151025652.1">
    <property type="nucleotide sequence ID" value="NZ_JACHIB010000006.1"/>
</dbReference>
<evidence type="ECO:0000313" key="2">
    <source>
        <dbReference type="EMBL" id="MBB6083275.1"/>
    </source>
</evidence>
<comment type="caution">
    <text evidence="2">The sequence shown here is derived from an EMBL/GenBank/DDBJ whole genome shotgun (WGS) entry which is preliminary data.</text>
</comment>
<sequence length="373" mass="40504">MNPLAPAALAHACFMPTYAGARAHFLAAAAAAGAPTDTLVHEQARGPDGSTLSTDVAVLGPRDAERALLVVSGTHGPEGFTGSAAQIALLYRLAVQPPPAGLRIVLVHAINPWGFAHLSRTTENNVDLNRNFIDWDAPPPDNPLYPSLHAALTAQEWSPEALDAAEARLQAWIRAQGHATFVDVLARGQYTHPHGVHYGGAGREWSNRTLETLLQRHLAGVRRIGLIDWHTGLGERGQPFFLCFNEPGDAGWERACRWWGRDRIETRAGFDGSARPRYQGLLFQGVQRYAPAAEVTGAVIEFGTLASAETRRALQADSYLKTHPGLPQDQARALRALLLEAFSPPDPDWKRSVLGHALRIQEQAIQGVEAWPA</sequence>
<dbReference type="InterPro" id="IPR021259">
    <property type="entry name" value="DUF2817"/>
</dbReference>
<reference evidence="2 3" key="1">
    <citation type="submission" date="2020-08" db="EMBL/GenBank/DDBJ databases">
        <title>Genomic Encyclopedia of Type Strains, Phase IV (KMG-IV): sequencing the most valuable type-strain genomes for metagenomic binning, comparative biology and taxonomic classification.</title>
        <authorList>
            <person name="Goeker M."/>
        </authorList>
    </citation>
    <scope>NUCLEOTIDE SEQUENCE [LARGE SCALE GENOMIC DNA]</scope>
    <source>
        <strain evidence="2 3">DSM 12141</strain>
    </source>
</reference>
<dbReference type="AlphaFoldDB" id="A0A7W9TM69"/>
<evidence type="ECO:0008006" key="4">
    <source>
        <dbReference type="Google" id="ProtNLM"/>
    </source>
</evidence>
<dbReference type="CDD" id="cd06233">
    <property type="entry name" value="M14-like"/>
    <property type="match status" value="1"/>
</dbReference>
<feature type="chain" id="PRO_5030714233" description="DUF2817 domain-containing protein" evidence="1">
    <location>
        <begin position="22"/>
        <end position="373"/>
    </location>
</feature>
<protein>
    <recommendedName>
        <fullName evidence="4">DUF2817 domain-containing protein</fullName>
    </recommendedName>
</protein>
<name>A0A7W9TM69_CASDE</name>
<feature type="signal peptide" evidence="1">
    <location>
        <begin position="1"/>
        <end position="21"/>
    </location>
</feature>
<keyword evidence="1" id="KW-0732">Signal</keyword>
<dbReference type="Proteomes" id="UP000541136">
    <property type="component" value="Unassembled WGS sequence"/>
</dbReference>
<evidence type="ECO:0000256" key="1">
    <source>
        <dbReference type="SAM" id="SignalP"/>
    </source>
</evidence>
<dbReference type="SUPFAM" id="SSF53187">
    <property type="entry name" value="Zn-dependent exopeptidases"/>
    <property type="match status" value="1"/>
</dbReference>
<dbReference type="Gene3D" id="3.40.630.10">
    <property type="entry name" value="Zn peptidases"/>
    <property type="match status" value="1"/>
</dbReference>
<organism evidence="2 3">
    <name type="scientific">Castellaniella defragrans</name>
    <name type="common">Alcaligenes defragrans</name>
    <dbReference type="NCBI Taxonomy" id="75697"/>
    <lineage>
        <taxon>Bacteria</taxon>
        <taxon>Pseudomonadati</taxon>
        <taxon>Pseudomonadota</taxon>
        <taxon>Betaproteobacteria</taxon>
        <taxon>Burkholderiales</taxon>
        <taxon>Alcaligenaceae</taxon>
        <taxon>Castellaniella</taxon>
    </lineage>
</organism>
<evidence type="ECO:0000313" key="3">
    <source>
        <dbReference type="Proteomes" id="UP000541136"/>
    </source>
</evidence>